<organism evidence="1 2">
    <name type="scientific">Racocetra fulgida</name>
    <dbReference type="NCBI Taxonomy" id="60492"/>
    <lineage>
        <taxon>Eukaryota</taxon>
        <taxon>Fungi</taxon>
        <taxon>Fungi incertae sedis</taxon>
        <taxon>Mucoromycota</taxon>
        <taxon>Glomeromycotina</taxon>
        <taxon>Glomeromycetes</taxon>
        <taxon>Diversisporales</taxon>
        <taxon>Gigasporaceae</taxon>
        <taxon>Racocetra</taxon>
    </lineage>
</organism>
<comment type="caution">
    <text evidence="1">The sequence shown here is derived from an EMBL/GenBank/DDBJ whole genome shotgun (WGS) entry which is preliminary data.</text>
</comment>
<keyword evidence="2" id="KW-1185">Reference proteome</keyword>
<proteinExistence type="predicted"/>
<evidence type="ECO:0000313" key="2">
    <source>
        <dbReference type="Proteomes" id="UP000789396"/>
    </source>
</evidence>
<sequence length="313" mass="35625">MEENSSIIVEYVTSEDVFSAPSSPLLPPSIASSPRTLVPSSPSSLHSNQSFESQSKLTFDLFGQQIQKSPIMTDNTVFCRPLHLAMNHLPWLEVILEIRPSDPVKDSKYDPVKRVILNSGITLGEVAKALNKSWKNIFSDNCKIRNSFSSVSDNESWRNILSDGLNLRRTKSASTSDDDEELSDLEFEQKNHKFLEWLPSANISWPKSDSNRKNRKGSFSMVEMPWNKRREKVPELVPPGILIPYDMEEALSNMEHVVITKTEDECVTITKEQEAEEDREKLGADLPLYENVFNDSLLERGPSIKKPMFYENE</sequence>
<dbReference type="EMBL" id="CAJVPZ010000848">
    <property type="protein sequence ID" value="CAG8477610.1"/>
    <property type="molecule type" value="Genomic_DNA"/>
</dbReference>
<protein>
    <submittedName>
        <fullName evidence="1">20006_t:CDS:1</fullName>
    </submittedName>
</protein>
<name>A0A9N8WBU3_9GLOM</name>
<reference evidence="1" key="1">
    <citation type="submission" date="2021-06" db="EMBL/GenBank/DDBJ databases">
        <authorList>
            <person name="Kallberg Y."/>
            <person name="Tangrot J."/>
            <person name="Rosling A."/>
        </authorList>
    </citation>
    <scope>NUCLEOTIDE SEQUENCE</scope>
    <source>
        <strain evidence="1">IN212</strain>
    </source>
</reference>
<gene>
    <name evidence="1" type="ORF">RFULGI_LOCUS1395</name>
</gene>
<accession>A0A9N8WBU3</accession>
<feature type="non-terminal residue" evidence="1">
    <location>
        <position position="313"/>
    </location>
</feature>
<dbReference type="Proteomes" id="UP000789396">
    <property type="component" value="Unassembled WGS sequence"/>
</dbReference>
<evidence type="ECO:0000313" key="1">
    <source>
        <dbReference type="EMBL" id="CAG8477610.1"/>
    </source>
</evidence>
<dbReference type="OrthoDB" id="2407359at2759"/>
<dbReference type="AlphaFoldDB" id="A0A9N8WBU3"/>